<dbReference type="AlphaFoldDB" id="A0AAN8QGT1"/>
<dbReference type="GO" id="GO:0008270">
    <property type="term" value="F:zinc ion binding"/>
    <property type="evidence" value="ECO:0007669"/>
    <property type="project" value="InterPro"/>
</dbReference>
<dbReference type="EMBL" id="JAZGQO010000001">
    <property type="protein sequence ID" value="KAK6194714.1"/>
    <property type="molecule type" value="Genomic_DNA"/>
</dbReference>
<gene>
    <name evidence="3" type="ORF">SNE40_000295</name>
</gene>
<evidence type="ECO:0000256" key="1">
    <source>
        <dbReference type="ARBA" id="ARBA00022723"/>
    </source>
</evidence>
<dbReference type="SUPFAM" id="SSF57414">
    <property type="entry name" value="Hairpin loop containing domain-like"/>
    <property type="match status" value="1"/>
</dbReference>
<accession>A0AAN8QGT1</accession>
<evidence type="ECO:0000313" key="4">
    <source>
        <dbReference type="Proteomes" id="UP001347796"/>
    </source>
</evidence>
<comment type="caution">
    <text evidence="3">The sequence shown here is derived from an EMBL/GenBank/DDBJ whole genome shotgun (WGS) entry which is preliminary data.</text>
</comment>
<keyword evidence="4" id="KW-1185">Reference proteome</keyword>
<evidence type="ECO:0000313" key="3">
    <source>
        <dbReference type="EMBL" id="KAK6194714.1"/>
    </source>
</evidence>
<name>A0AAN8QGT1_PATCE</name>
<reference evidence="3 4" key="1">
    <citation type="submission" date="2024-01" db="EMBL/GenBank/DDBJ databases">
        <title>The genome of the rayed Mediterranean limpet Patella caerulea (Linnaeus, 1758).</title>
        <authorList>
            <person name="Anh-Thu Weber A."/>
            <person name="Halstead-Nussloch G."/>
        </authorList>
    </citation>
    <scope>NUCLEOTIDE SEQUENCE [LARGE SCALE GENOMIC DNA]</scope>
    <source>
        <strain evidence="3">AATW-2023a</strain>
        <tissue evidence="3">Whole specimen</tissue>
    </source>
</reference>
<evidence type="ECO:0000259" key="2">
    <source>
        <dbReference type="PROSITE" id="PS51046"/>
    </source>
</evidence>
<proteinExistence type="predicted"/>
<keyword evidence="1" id="KW-0479">Metal-binding</keyword>
<dbReference type="Proteomes" id="UP001347796">
    <property type="component" value="Unassembled WGS sequence"/>
</dbReference>
<sequence>MAGRYELTLVGAIIILISYFNVDGNICVKPDPVLHRLQSGRKLNAQPFSVYNSNGLMDCYRQCGLYSLCRAINYNLLTLSCELISSDNSSVRVVSNGVVLDRAFMNPEMLGSCRDHDCPHNTRCEERGRDFTCVTVGCTGLPSTNFVNSSSFLIKPLWVIDETILYACEVGYYPSVNATCTSSGTFSAFVCKAFTACSHLAKCHKSVEAGEYWFHIKKMGGRVKSYCHSGSSPPFITLSGYNTASTPGYLPDPINGGCEVSPIDPTIYQQVGKTDYQKTRFRSSSGTLNIGGNSFSNTTQNYQRFGIAGDCYSGNITSGCPAIGYFIINTTGTGLRIKSSMQWRTWGVDGRIENITRLDDGLVIEGRCGGGVSEGNCGGCEPDGNPTLEFDPTYTPDFESATMPYCKALL</sequence>
<feature type="domain" description="GON" evidence="2">
    <location>
        <begin position="193"/>
        <end position="393"/>
    </location>
</feature>
<dbReference type="PROSITE" id="PS51046">
    <property type="entry name" value="GON"/>
    <property type="match status" value="1"/>
</dbReference>
<dbReference type="Pfam" id="PF08685">
    <property type="entry name" value="GON"/>
    <property type="match status" value="1"/>
</dbReference>
<organism evidence="3 4">
    <name type="scientific">Patella caerulea</name>
    <name type="common">Rayed Mediterranean limpet</name>
    <dbReference type="NCBI Taxonomy" id="87958"/>
    <lineage>
        <taxon>Eukaryota</taxon>
        <taxon>Metazoa</taxon>
        <taxon>Spiralia</taxon>
        <taxon>Lophotrochozoa</taxon>
        <taxon>Mollusca</taxon>
        <taxon>Gastropoda</taxon>
        <taxon>Patellogastropoda</taxon>
        <taxon>Patelloidea</taxon>
        <taxon>Patellidae</taxon>
        <taxon>Patella</taxon>
    </lineage>
</organism>
<dbReference type="InterPro" id="IPR012314">
    <property type="entry name" value="Pept_M12B_GON-ADAMTSs"/>
</dbReference>
<dbReference type="GO" id="GO:0004222">
    <property type="term" value="F:metalloendopeptidase activity"/>
    <property type="evidence" value="ECO:0007669"/>
    <property type="project" value="InterPro"/>
</dbReference>
<protein>
    <recommendedName>
        <fullName evidence="2">GON domain-containing protein</fullName>
    </recommendedName>
</protein>